<dbReference type="PANTHER" id="PTHR47429:SF2">
    <property type="entry name" value="PROTEIN TWIN LOV 1"/>
    <property type="match status" value="1"/>
</dbReference>
<dbReference type="Gene3D" id="3.30.750.24">
    <property type="entry name" value="STAS domain"/>
    <property type="match status" value="1"/>
</dbReference>
<dbReference type="InterPro" id="IPR002645">
    <property type="entry name" value="STAS_dom"/>
</dbReference>
<accession>A0A3S2UW95</accession>
<feature type="domain" description="PAS" evidence="4">
    <location>
        <begin position="10"/>
        <end position="83"/>
    </location>
</feature>
<dbReference type="InterPro" id="IPR036513">
    <property type="entry name" value="STAS_dom_sf"/>
</dbReference>
<dbReference type="CDD" id="cd00130">
    <property type="entry name" value="PAS"/>
    <property type="match status" value="1"/>
</dbReference>
<name>A0A3S2UW95_9BACI</name>
<dbReference type="InterPro" id="IPR000700">
    <property type="entry name" value="PAS-assoc_C"/>
</dbReference>
<dbReference type="PROSITE" id="PS50112">
    <property type="entry name" value="PAS"/>
    <property type="match status" value="1"/>
</dbReference>
<sequence>MQQHYSDMFRDSFIREAVERVGTGIVITDPSIADNPIIYVNKGFERLTGYEAIDILGKNCRFLQGADRNQGAVTALRNAIKEEKHIVVQLRNYRRDGQLFWNELELSPIRIGEGNKLFFVGIQKDITERKESEQLISEYLEQIANLSTPIISINEKTSILPLIGDLSMDRFDQLVKDIAIYVGNSKEDYFIIDLQGLLKYDEVVHNGLKMINDILALMGTELIISGVQVKMAQDTINYTNGNELNIRFFQSCKQALQSLK</sequence>
<keyword evidence="3" id="KW-0157">Chromophore</keyword>
<dbReference type="SUPFAM" id="SSF55785">
    <property type="entry name" value="PYP-like sensor domain (PAS domain)"/>
    <property type="match status" value="1"/>
</dbReference>
<comment type="caution">
    <text evidence="7">The sequence shown here is derived from an EMBL/GenBank/DDBJ whole genome shotgun (WGS) entry which is preliminary data.</text>
</comment>
<proteinExistence type="predicted"/>
<dbReference type="SMART" id="SM00091">
    <property type="entry name" value="PAS"/>
    <property type="match status" value="1"/>
</dbReference>
<evidence type="ECO:0000256" key="2">
    <source>
        <dbReference type="ARBA" id="ARBA00022643"/>
    </source>
</evidence>
<dbReference type="SUPFAM" id="SSF52091">
    <property type="entry name" value="SpoIIaa-like"/>
    <property type="match status" value="1"/>
</dbReference>
<dbReference type="AlphaFoldDB" id="A0A3S2UW95"/>
<dbReference type="CDD" id="cd07041">
    <property type="entry name" value="STAS_RsbR_RsbS_like"/>
    <property type="match status" value="1"/>
</dbReference>
<keyword evidence="1" id="KW-0285">Flavoprotein</keyword>
<evidence type="ECO:0000256" key="3">
    <source>
        <dbReference type="ARBA" id="ARBA00022991"/>
    </source>
</evidence>
<dbReference type="SMART" id="SM00086">
    <property type="entry name" value="PAC"/>
    <property type="match status" value="1"/>
</dbReference>
<evidence type="ECO:0000256" key="1">
    <source>
        <dbReference type="ARBA" id="ARBA00022630"/>
    </source>
</evidence>
<dbReference type="EMBL" id="RZTZ01000005">
    <property type="protein sequence ID" value="RVT61646.1"/>
    <property type="molecule type" value="Genomic_DNA"/>
</dbReference>
<dbReference type="PROSITE" id="PS50801">
    <property type="entry name" value="STAS"/>
    <property type="match status" value="1"/>
</dbReference>
<dbReference type="PROSITE" id="PS50113">
    <property type="entry name" value="PAC"/>
    <property type="match status" value="1"/>
</dbReference>
<dbReference type="NCBIfam" id="TIGR00229">
    <property type="entry name" value="sensory_box"/>
    <property type="match status" value="1"/>
</dbReference>
<organism evidence="7 8">
    <name type="scientific">Niallia taxi</name>
    <dbReference type="NCBI Taxonomy" id="2499688"/>
    <lineage>
        <taxon>Bacteria</taxon>
        <taxon>Bacillati</taxon>
        <taxon>Bacillota</taxon>
        <taxon>Bacilli</taxon>
        <taxon>Bacillales</taxon>
        <taxon>Bacillaceae</taxon>
        <taxon>Niallia</taxon>
    </lineage>
</organism>
<evidence type="ECO:0000259" key="5">
    <source>
        <dbReference type="PROSITE" id="PS50113"/>
    </source>
</evidence>
<protein>
    <submittedName>
        <fullName evidence="7">PAS domain S-box protein</fullName>
    </submittedName>
</protein>
<dbReference type="PANTHER" id="PTHR47429">
    <property type="entry name" value="PROTEIN TWIN LOV 1"/>
    <property type="match status" value="1"/>
</dbReference>
<dbReference type="InterPro" id="IPR035965">
    <property type="entry name" value="PAS-like_dom_sf"/>
</dbReference>
<dbReference type="InterPro" id="IPR001610">
    <property type="entry name" value="PAC"/>
</dbReference>
<evidence type="ECO:0000259" key="4">
    <source>
        <dbReference type="PROSITE" id="PS50112"/>
    </source>
</evidence>
<feature type="domain" description="STAS" evidence="6">
    <location>
        <begin position="147"/>
        <end position="259"/>
    </location>
</feature>
<reference evidence="7 8" key="1">
    <citation type="submission" date="2019-01" db="EMBL/GenBank/DDBJ databases">
        <title>Bacillus sp. M5HDSG1-1, whole genome shotgun sequence.</title>
        <authorList>
            <person name="Tuo L."/>
        </authorList>
    </citation>
    <scope>NUCLEOTIDE SEQUENCE [LARGE SCALE GENOMIC DNA]</scope>
    <source>
        <strain evidence="7 8">M5HDSG1-1</strain>
    </source>
</reference>
<dbReference type="InterPro" id="IPR000014">
    <property type="entry name" value="PAS"/>
</dbReference>
<evidence type="ECO:0000313" key="8">
    <source>
        <dbReference type="Proteomes" id="UP000288024"/>
    </source>
</evidence>
<keyword evidence="8" id="KW-1185">Reference proteome</keyword>
<evidence type="ECO:0000259" key="6">
    <source>
        <dbReference type="PROSITE" id="PS50801"/>
    </source>
</evidence>
<gene>
    <name evidence="7" type="ORF">EM808_15510</name>
</gene>
<dbReference type="Pfam" id="PF13426">
    <property type="entry name" value="PAS_9"/>
    <property type="match status" value="1"/>
</dbReference>
<feature type="domain" description="PAC" evidence="5">
    <location>
        <begin position="86"/>
        <end position="138"/>
    </location>
</feature>
<dbReference type="Gene3D" id="3.30.450.20">
    <property type="entry name" value="PAS domain"/>
    <property type="match status" value="1"/>
</dbReference>
<dbReference type="Proteomes" id="UP000288024">
    <property type="component" value="Unassembled WGS sequence"/>
</dbReference>
<evidence type="ECO:0000313" key="7">
    <source>
        <dbReference type="EMBL" id="RVT61646.1"/>
    </source>
</evidence>
<keyword evidence="2" id="KW-0288">FMN</keyword>